<gene>
    <name evidence="2" type="ORF">HKX40_08300</name>
</gene>
<dbReference type="Pfam" id="PF15916">
    <property type="entry name" value="DUF4743"/>
    <property type="match status" value="1"/>
</dbReference>
<dbReference type="GO" id="GO:0003824">
    <property type="term" value="F:catalytic activity"/>
    <property type="evidence" value="ECO:0007669"/>
    <property type="project" value="UniProtKB-ARBA"/>
</dbReference>
<dbReference type="AlphaFoldDB" id="A0A7Y4LAR0"/>
<dbReference type="CDD" id="cd03676">
    <property type="entry name" value="NUDIX_Tnr3_like"/>
    <property type="match status" value="1"/>
</dbReference>
<dbReference type="SUPFAM" id="SSF55811">
    <property type="entry name" value="Nudix"/>
    <property type="match status" value="1"/>
</dbReference>
<evidence type="ECO:0000313" key="2">
    <source>
        <dbReference type="EMBL" id="NOL50134.1"/>
    </source>
</evidence>
<dbReference type="InterPro" id="IPR015797">
    <property type="entry name" value="NUDIX_hydrolase-like_dom_sf"/>
</dbReference>
<feature type="domain" description="Nudix hydrolase" evidence="1">
    <location>
        <begin position="108"/>
        <end position="260"/>
    </location>
</feature>
<keyword evidence="3" id="KW-1185">Reference proteome</keyword>
<reference evidence="2 3" key="1">
    <citation type="submission" date="2020-05" db="EMBL/GenBank/DDBJ databases">
        <authorList>
            <person name="Niu N."/>
        </authorList>
    </citation>
    <scope>NUCLEOTIDE SEQUENCE [LARGE SCALE GENOMIC DNA]</scope>
    <source>
        <strain evidence="2 3">LMG10982</strain>
    </source>
</reference>
<dbReference type="Pfam" id="PF00293">
    <property type="entry name" value="NUDIX"/>
    <property type="match status" value="1"/>
</dbReference>
<protein>
    <submittedName>
        <fullName evidence="2">DUF4743 domain-containing protein</fullName>
    </submittedName>
</protein>
<dbReference type="PROSITE" id="PS51462">
    <property type="entry name" value="NUDIX"/>
    <property type="match status" value="1"/>
</dbReference>
<dbReference type="InterPro" id="IPR000086">
    <property type="entry name" value="NUDIX_hydrolase_dom"/>
</dbReference>
<dbReference type="EMBL" id="JABGBO010000008">
    <property type="protein sequence ID" value="NOL50134.1"/>
    <property type="molecule type" value="Genomic_DNA"/>
</dbReference>
<evidence type="ECO:0000313" key="3">
    <source>
        <dbReference type="Proteomes" id="UP000541421"/>
    </source>
</evidence>
<dbReference type="Gene3D" id="3.90.79.10">
    <property type="entry name" value="Nucleoside Triphosphate Pyrophosphohydrolase"/>
    <property type="match status" value="1"/>
</dbReference>
<name>A0A7Y4LAR0_9BURK</name>
<proteinExistence type="predicted"/>
<dbReference type="InterPro" id="IPR031804">
    <property type="entry name" value="DUF4743"/>
</dbReference>
<dbReference type="Proteomes" id="UP000541421">
    <property type="component" value="Unassembled WGS sequence"/>
</dbReference>
<accession>A0A7Y4LAR0</accession>
<comment type="caution">
    <text evidence="2">The sequence shown here is derived from an EMBL/GenBank/DDBJ whole genome shotgun (WGS) entry which is preliminary data.</text>
</comment>
<evidence type="ECO:0000259" key="1">
    <source>
        <dbReference type="PROSITE" id="PS51462"/>
    </source>
</evidence>
<organism evidence="2 3">
    <name type="scientific">Pelistega europaea</name>
    <dbReference type="NCBI Taxonomy" id="106147"/>
    <lineage>
        <taxon>Bacteria</taxon>
        <taxon>Pseudomonadati</taxon>
        <taxon>Pseudomonadota</taxon>
        <taxon>Betaproteobacteria</taxon>
        <taxon>Burkholderiales</taxon>
        <taxon>Alcaligenaceae</taxon>
        <taxon>Pelistega</taxon>
    </lineage>
</organism>
<sequence>MQTLIQRLKQQLFNEIQQPPIADALPLYINSVLVGSLHPKAVSVTQNYPFFSFSAQAAYIDVPLDVFADRSVFFNQLAQYLREQGALPFWRNEQVNLWRDGQVFAHIERTATRSLGLLTQAIHLNAWTPEGKIYLSLRAPTKQTDPNKWDTIAGGLLNAEDSQETGLERETLEEAGVAAEHLQQRSPIRSIDFVRRPLPEGYQYEEVLASDCILPFDVCPQNMDGEVSEIATFTVTEVLDLMQQDMVTKEAMVVLLDSLEQHIFQQLVNK</sequence>